<accession>A0A9P5ADI0</accession>
<sequence length="440" mass="50014">MILGPISLVDCGVFLIFLAPQLIWHAGFFLTLFTGLRALPFLLIRLPYEFITDRYLTHPSRQLPFTQTATVFEDFVIRCVRYAFANIPAKVGRVFFGKHVALPFIHWRMLRYGYIRSPVHYREYNIGSVGFSFSPLAVLKVTNCEQEGIQTKGTWIMYQPQHPPDFVLYYAHGGGFLMGSSYFYLEFLMAWHHLLAEAGFKNPAIFALEYTLVPDQVYPRQVLEALEGYKHVLEVVQDASKVCVSGDSAGGSLILSLLLELGAHAGNQDEKDMKTNIRGGFANPNPPDLPLPRMATLISPWITLMSNLHYSSKSDFLDKRTLWKYAREYAGENMIQRQPASPGSCVDEKLWRAASPERGYFIIFGEEEVFAPDIEEFLKRQARIGIQAEGRKFDGGIHAWPVASLFLSSTEEKRLQGLRTAVKEIRRRMLEWGSLNGNKV</sequence>
<comment type="caution">
    <text evidence="4">The sequence shown here is derived from an EMBL/GenBank/DDBJ whole genome shotgun (WGS) entry which is preliminary data.</text>
</comment>
<dbReference type="Proteomes" id="UP000730481">
    <property type="component" value="Unassembled WGS sequence"/>
</dbReference>
<dbReference type="EMBL" id="PVQB02000476">
    <property type="protein sequence ID" value="KAF4336707.1"/>
    <property type="molecule type" value="Genomic_DNA"/>
</dbReference>
<evidence type="ECO:0000256" key="1">
    <source>
        <dbReference type="ARBA" id="ARBA00022801"/>
    </source>
</evidence>
<reference evidence="4" key="2">
    <citation type="submission" date="2020-02" db="EMBL/GenBank/DDBJ databases">
        <title>Identification and distribution of gene clusters putatively required for synthesis of sphingolipid metabolism inhibitors in phylogenetically diverse species of the filamentous fungus Fusarium.</title>
        <authorList>
            <person name="Kim H.-S."/>
            <person name="Busman M."/>
            <person name="Brown D.W."/>
            <person name="Divon H."/>
            <person name="Uhlig S."/>
            <person name="Proctor R.H."/>
        </authorList>
    </citation>
    <scope>NUCLEOTIDE SEQUENCE</scope>
    <source>
        <strain evidence="4">NRRL 25174</strain>
    </source>
</reference>
<keyword evidence="2" id="KW-1133">Transmembrane helix</keyword>
<dbReference type="Gene3D" id="3.40.50.1820">
    <property type="entry name" value="alpha/beta hydrolase"/>
    <property type="match status" value="1"/>
</dbReference>
<evidence type="ECO:0000259" key="3">
    <source>
        <dbReference type="Pfam" id="PF07859"/>
    </source>
</evidence>
<keyword evidence="2" id="KW-0812">Transmembrane</keyword>
<protein>
    <submittedName>
        <fullName evidence="4">Hydrolase</fullName>
    </submittedName>
</protein>
<dbReference type="SUPFAM" id="SSF53474">
    <property type="entry name" value="alpha/beta-Hydrolases"/>
    <property type="match status" value="1"/>
</dbReference>
<evidence type="ECO:0000313" key="5">
    <source>
        <dbReference type="Proteomes" id="UP000730481"/>
    </source>
</evidence>
<gene>
    <name evidence="4" type="ORF">FBEOM_9407</name>
</gene>
<feature type="domain" description="Alpha/beta hydrolase fold-3" evidence="3">
    <location>
        <begin position="169"/>
        <end position="400"/>
    </location>
</feature>
<dbReference type="InterPro" id="IPR029058">
    <property type="entry name" value="AB_hydrolase_fold"/>
</dbReference>
<keyword evidence="5" id="KW-1185">Reference proteome</keyword>
<keyword evidence="1 4" id="KW-0378">Hydrolase</keyword>
<dbReference type="InterPro" id="IPR050300">
    <property type="entry name" value="GDXG_lipolytic_enzyme"/>
</dbReference>
<evidence type="ECO:0000256" key="2">
    <source>
        <dbReference type="SAM" id="Phobius"/>
    </source>
</evidence>
<name>A0A9P5ADI0_9HYPO</name>
<dbReference type="InterPro" id="IPR013094">
    <property type="entry name" value="AB_hydrolase_3"/>
</dbReference>
<organism evidence="4 5">
    <name type="scientific">Fusarium beomiforme</name>
    <dbReference type="NCBI Taxonomy" id="44412"/>
    <lineage>
        <taxon>Eukaryota</taxon>
        <taxon>Fungi</taxon>
        <taxon>Dikarya</taxon>
        <taxon>Ascomycota</taxon>
        <taxon>Pezizomycotina</taxon>
        <taxon>Sordariomycetes</taxon>
        <taxon>Hypocreomycetidae</taxon>
        <taxon>Hypocreales</taxon>
        <taxon>Nectriaceae</taxon>
        <taxon>Fusarium</taxon>
        <taxon>Fusarium burgessii species complex</taxon>
    </lineage>
</organism>
<keyword evidence="2" id="KW-0472">Membrane</keyword>
<dbReference type="OrthoDB" id="408631at2759"/>
<feature type="transmembrane region" description="Helical" evidence="2">
    <location>
        <begin position="22"/>
        <end position="44"/>
    </location>
</feature>
<evidence type="ECO:0000313" key="4">
    <source>
        <dbReference type="EMBL" id="KAF4336707.1"/>
    </source>
</evidence>
<reference evidence="4" key="1">
    <citation type="journal article" date="2017" name="Mycologia">
        <title>Fusarium algeriense, sp. nov., a novel toxigenic crown rot pathogen of durum wheat from Algeria is nested in the Fusarium burgessii species complex.</title>
        <authorList>
            <person name="Laraba I."/>
            <person name="Keddad A."/>
            <person name="Boureghda H."/>
            <person name="Abdallah N."/>
            <person name="Vaughan M.M."/>
            <person name="Proctor R.H."/>
            <person name="Busman M."/>
            <person name="O'Donnell K."/>
        </authorList>
    </citation>
    <scope>NUCLEOTIDE SEQUENCE</scope>
    <source>
        <strain evidence="4">NRRL 25174</strain>
    </source>
</reference>
<dbReference type="PANTHER" id="PTHR48081:SF2">
    <property type="entry name" value="ALPHA_BETA-HYDROLASE"/>
    <property type="match status" value="1"/>
</dbReference>
<dbReference type="Pfam" id="PF07859">
    <property type="entry name" value="Abhydrolase_3"/>
    <property type="match status" value="1"/>
</dbReference>
<dbReference type="PANTHER" id="PTHR48081">
    <property type="entry name" value="AB HYDROLASE SUPERFAMILY PROTEIN C4A8.06C"/>
    <property type="match status" value="1"/>
</dbReference>
<proteinExistence type="predicted"/>
<dbReference type="GO" id="GO:0016787">
    <property type="term" value="F:hydrolase activity"/>
    <property type="evidence" value="ECO:0007669"/>
    <property type="project" value="UniProtKB-KW"/>
</dbReference>
<dbReference type="AlphaFoldDB" id="A0A9P5ADI0"/>